<feature type="domain" description="Flavodoxin-like fold" evidence="2">
    <location>
        <begin position="39"/>
        <end position="163"/>
    </location>
</feature>
<keyword evidence="4" id="KW-1185">Reference proteome</keyword>
<protein>
    <submittedName>
        <fullName evidence="3">NADPH dehydrogenase</fullName>
    </submittedName>
</protein>
<gene>
    <name evidence="3" type="ORF">EF384_04235</name>
</gene>
<dbReference type="SUPFAM" id="SSF52218">
    <property type="entry name" value="Flavoproteins"/>
    <property type="match status" value="1"/>
</dbReference>
<dbReference type="GO" id="GO:0009055">
    <property type="term" value="F:electron transfer activity"/>
    <property type="evidence" value="ECO:0007669"/>
    <property type="project" value="TreeGrafter"/>
</dbReference>
<dbReference type="GO" id="GO:0010181">
    <property type="term" value="F:FMN binding"/>
    <property type="evidence" value="ECO:0007669"/>
    <property type="project" value="TreeGrafter"/>
</dbReference>
<evidence type="ECO:0000259" key="2">
    <source>
        <dbReference type="Pfam" id="PF02525"/>
    </source>
</evidence>
<dbReference type="RefSeq" id="WP_123779741.1">
    <property type="nucleotide sequence ID" value="NZ_RKMG01000009.1"/>
</dbReference>
<evidence type="ECO:0000313" key="4">
    <source>
        <dbReference type="Proteomes" id="UP000273977"/>
    </source>
</evidence>
<proteinExistence type="predicted"/>
<organism evidence="3 4">
    <name type="scientific">Aerococcus agrisoli</name>
    <dbReference type="NCBI Taxonomy" id="2487350"/>
    <lineage>
        <taxon>Bacteria</taxon>
        <taxon>Bacillati</taxon>
        <taxon>Bacillota</taxon>
        <taxon>Bacilli</taxon>
        <taxon>Lactobacillales</taxon>
        <taxon>Aerococcaceae</taxon>
        <taxon>Aerococcus</taxon>
    </lineage>
</organism>
<accession>A0A3N4GFY8</accession>
<evidence type="ECO:0000256" key="1">
    <source>
        <dbReference type="ARBA" id="ARBA00023002"/>
    </source>
</evidence>
<dbReference type="InterPro" id="IPR046980">
    <property type="entry name" value="KefG/KefF"/>
</dbReference>
<comment type="caution">
    <text evidence="3">The sequence shown here is derived from an EMBL/GenBank/DDBJ whole genome shotgun (WGS) entry which is preliminary data.</text>
</comment>
<dbReference type="GO" id="GO:0003955">
    <property type="term" value="F:NAD(P)H dehydrogenase (quinone) activity"/>
    <property type="evidence" value="ECO:0007669"/>
    <property type="project" value="TreeGrafter"/>
</dbReference>
<dbReference type="OrthoDB" id="9798454at2"/>
<dbReference type="Pfam" id="PF02525">
    <property type="entry name" value="Flavodoxin_2"/>
    <property type="match status" value="1"/>
</dbReference>
<dbReference type="PANTHER" id="PTHR47307:SF1">
    <property type="entry name" value="GLUTATHIONE-REGULATED POTASSIUM-EFFLUX SYSTEM ANCILLARY PROTEIN KEFG"/>
    <property type="match status" value="1"/>
</dbReference>
<dbReference type="EMBL" id="RKMG01000009">
    <property type="protein sequence ID" value="RPA60778.1"/>
    <property type="molecule type" value="Genomic_DNA"/>
</dbReference>
<evidence type="ECO:0000313" key="3">
    <source>
        <dbReference type="EMBL" id="RPA60778.1"/>
    </source>
</evidence>
<dbReference type="InterPro" id="IPR003680">
    <property type="entry name" value="Flavodoxin_fold"/>
</dbReference>
<dbReference type="PANTHER" id="PTHR47307">
    <property type="entry name" value="GLUTATHIONE-REGULATED POTASSIUM-EFFLUX SYSTEM ANCILLARY PROTEIN KEFG"/>
    <property type="match status" value="1"/>
</dbReference>
<reference evidence="3 4" key="1">
    <citation type="submission" date="2018-11" db="EMBL/GenBank/DDBJ databases">
        <title>Aerococcus sp. SJQ22, whole genome shotgun sequence.</title>
        <authorList>
            <person name="Sun L."/>
            <person name="Gao X."/>
            <person name="Chen W."/>
            <person name="Huang K."/>
        </authorList>
    </citation>
    <scope>NUCLEOTIDE SEQUENCE [LARGE SCALE GENOMIC DNA]</scope>
    <source>
        <strain evidence="3 4">SJQ22</strain>
    </source>
</reference>
<dbReference type="Proteomes" id="UP000273977">
    <property type="component" value="Unassembled WGS sequence"/>
</dbReference>
<name>A0A3N4GFY8_9LACT</name>
<sequence>MESVVFGGHPEMETSASHQFLYAARPESVPFIQIERPFTDENIHQYQTAILNADRWFLQFPLFWYQAPGLVSDFIQEVFSKEFLDQNTKALKDKEFGVIISVGVPLRQYQAGGREDVTISELLRPFQSFARAIGLKYLPPFVLAQHSYQPEHVQQENLVQFRQYLQLPTQANFAKRNAWLIASLQEISSEFDQPLKDQLNLVADEWSDAMDNLADIEAQLPKTTWR</sequence>
<dbReference type="Gene3D" id="3.40.50.360">
    <property type="match status" value="1"/>
</dbReference>
<dbReference type="InterPro" id="IPR029039">
    <property type="entry name" value="Flavoprotein-like_sf"/>
</dbReference>
<dbReference type="AlphaFoldDB" id="A0A3N4GFY8"/>
<keyword evidence="1" id="KW-0560">Oxidoreductase</keyword>